<evidence type="ECO:0000259" key="1">
    <source>
        <dbReference type="Pfam" id="PF14529"/>
    </source>
</evidence>
<sequence length="398" mass="45944">FWRRSLDHMVVPMLELCSDRILCVKLVFDDSALFIFSVYLPQQNCHHTTFTETLDILNDFVERISNDGNVVIFGDVNANLGTLQGSHGVGDTQTQSGIELHNFCLSNELWAVDTNRATLGPVHTFEMLRNGNYYRSYIDHIIVSLPLCGNVSECVILDNEPGNTSDHLPIITTFRDLTSVKHVIQRNDCVGYAWNKLSSDEIKSTYTSSLDLQCKGILNDLRLIGVNNLENCQIDSYILKLVNGLIECSNAHIPIKKFSKHVKPFWNDELTRLVKLKKKRWREWVSAGRPRNADNVIRAQYKSAKCAFRKCFRCSEFMYEQNELNRLYRSESLDQRYYWHLLNKSRNRASRRLSPIKSDNDVIVSDEAGIRDEWRTHFARLATPSDKPHFHSHAKCEI</sequence>
<dbReference type="OrthoDB" id="7476844at2759"/>
<name>A0A8S4N7M9_OWEFU</name>
<organism evidence="2 3">
    <name type="scientific">Owenia fusiformis</name>
    <name type="common">Polychaete worm</name>
    <dbReference type="NCBI Taxonomy" id="6347"/>
    <lineage>
        <taxon>Eukaryota</taxon>
        <taxon>Metazoa</taxon>
        <taxon>Spiralia</taxon>
        <taxon>Lophotrochozoa</taxon>
        <taxon>Annelida</taxon>
        <taxon>Polychaeta</taxon>
        <taxon>Sedentaria</taxon>
        <taxon>Canalipalpata</taxon>
        <taxon>Sabellida</taxon>
        <taxon>Oweniida</taxon>
        <taxon>Oweniidae</taxon>
        <taxon>Owenia</taxon>
    </lineage>
</organism>
<feature type="non-terminal residue" evidence="2">
    <location>
        <position position="1"/>
    </location>
</feature>
<dbReference type="Pfam" id="PF14529">
    <property type="entry name" value="Exo_endo_phos_2"/>
    <property type="match status" value="1"/>
</dbReference>
<comment type="caution">
    <text evidence="2">The sequence shown here is derived from an EMBL/GenBank/DDBJ whole genome shotgun (WGS) entry which is preliminary data.</text>
</comment>
<keyword evidence="3" id="KW-1185">Reference proteome</keyword>
<dbReference type="Proteomes" id="UP000749559">
    <property type="component" value="Unassembled WGS sequence"/>
</dbReference>
<dbReference type="Gene3D" id="3.60.10.10">
    <property type="entry name" value="Endonuclease/exonuclease/phosphatase"/>
    <property type="match status" value="1"/>
</dbReference>
<dbReference type="GO" id="GO:0003824">
    <property type="term" value="F:catalytic activity"/>
    <property type="evidence" value="ECO:0007669"/>
    <property type="project" value="InterPro"/>
</dbReference>
<reference evidence="2" key="1">
    <citation type="submission" date="2022-03" db="EMBL/GenBank/DDBJ databases">
        <authorList>
            <person name="Martin C."/>
        </authorList>
    </citation>
    <scope>NUCLEOTIDE SEQUENCE</scope>
</reference>
<dbReference type="InterPro" id="IPR005135">
    <property type="entry name" value="Endo/exonuclease/phosphatase"/>
</dbReference>
<dbReference type="SUPFAM" id="SSF56219">
    <property type="entry name" value="DNase I-like"/>
    <property type="match status" value="1"/>
</dbReference>
<evidence type="ECO:0000313" key="2">
    <source>
        <dbReference type="EMBL" id="CAH1777007.1"/>
    </source>
</evidence>
<protein>
    <recommendedName>
        <fullName evidence="1">Endonuclease/exonuclease/phosphatase domain-containing protein</fullName>
    </recommendedName>
</protein>
<dbReference type="EMBL" id="CAIIXF020000002">
    <property type="protein sequence ID" value="CAH1777007.1"/>
    <property type="molecule type" value="Genomic_DNA"/>
</dbReference>
<proteinExistence type="predicted"/>
<evidence type="ECO:0000313" key="3">
    <source>
        <dbReference type="Proteomes" id="UP000749559"/>
    </source>
</evidence>
<accession>A0A8S4N7M9</accession>
<dbReference type="AlphaFoldDB" id="A0A8S4N7M9"/>
<gene>
    <name evidence="2" type="ORF">OFUS_LOCUS4127</name>
</gene>
<dbReference type="InterPro" id="IPR036691">
    <property type="entry name" value="Endo/exonu/phosph_ase_sf"/>
</dbReference>
<feature type="domain" description="Endonuclease/exonuclease/phosphatase" evidence="1">
    <location>
        <begin position="34"/>
        <end position="171"/>
    </location>
</feature>
<feature type="non-terminal residue" evidence="2">
    <location>
        <position position="398"/>
    </location>
</feature>